<protein>
    <recommendedName>
        <fullName evidence="4">SHSP domain-containing protein</fullName>
    </recommendedName>
</protein>
<dbReference type="EMBL" id="BFEA01000028">
    <property type="protein sequence ID" value="GBG62346.1"/>
    <property type="molecule type" value="Genomic_DNA"/>
</dbReference>
<name>A0A388JX29_CHABU</name>
<accession>A0A388JX29</accession>
<feature type="domain" description="SHSP" evidence="4">
    <location>
        <begin position="83"/>
        <end position="208"/>
    </location>
</feature>
<sequence length="399" mass="42945">MEQYPAQTPRSFLNRFFVDPFRRDRAVSEAGSGFGDNPGYDMGWPSAAGSSVNAFPPCTRPSGPRTRIVGLPLLDVMNSLWEGQARSALSTVDVKETAKTYVFQADAPGFEQEDLKVQVDDVGPGNDHFLVISGTKQMQSIAEEDGLPASSRSIGGTFIRRFRLPSDADPDAITAHCENGDLTVVVPKHGVIPDPRFSLENARPLRVEEIESEEDEELERQEHSGDGEGAEFAADNMDSREELNAALAAPTAAAALVSSSSAGNGSAAAVAAPSPSIEYNNPLQDSYTGRELNPDVAEVTSSRTAGTPVQAGAAITPAPEGSVAVLAQPETPPPRIVEVLSAPPPADVRDVEVVGDESDVDFSFSEPKAHHHRSRWRRLLRKLSASRRWTSSERQSKRF</sequence>
<organism evidence="5 6">
    <name type="scientific">Chara braunii</name>
    <name type="common">Braun's stonewort</name>
    <dbReference type="NCBI Taxonomy" id="69332"/>
    <lineage>
        <taxon>Eukaryota</taxon>
        <taxon>Viridiplantae</taxon>
        <taxon>Streptophyta</taxon>
        <taxon>Charophyceae</taxon>
        <taxon>Charales</taxon>
        <taxon>Characeae</taxon>
        <taxon>Chara</taxon>
    </lineage>
</organism>
<comment type="similarity">
    <text evidence="2 3">Belongs to the small heat shock protein (HSP20) family.</text>
</comment>
<dbReference type="PANTHER" id="PTHR11527">
    <property type="entry name" value="HEAT-SHOCK PROTEIN 20 FAMILY MEMBER"/>
    <property type="match status" value="1"/>
</dbReference>
<dbReference type="InterPro" id="IPR031107">
    <property type="entry name" value="Small_HSP"/>
</dbReference>
<dbReference type="InterPro" id="IPR002068">
    <property type="entry name" value="A-crystallin/Hsp20_dom"/>
</dbReference>
<keyword evidence="6" id="KW-1185">Reference proteome</keyword>
<evidence type="ECO:0000256" key="3">
    <source>
        <dbReference type="RuleBase" id="RU003616"/>
    </source>
</evidence>
<reference evidence="5 6" key="1">
    <citation type="journal article" date="2018" name="Cell">
        <title>The Chara Genome: Secondary Complexity and Implications for Plant Terrestrialization.</title>
        <authorList>
            <person name="Nishiyama T."/>
            <person name="Sakayama H."/>
            <person name="Vries J.D."/>
            <person name="Buschmann H."/>
            <person name="Saint-Marcoux D."/>
            <person name="Ullrich K.K."/>
            <person name="Haas F.B."/>
            <person name="Vanderstraeten L."/>
            <person name="Becker D."/>
            <person name="Lang D."/>
            <person name="Vosolsobe S."/>
            <person name="Rombauts S."/>
            <person name="Wilhelmsson P.K.I."/>
            <person name="Janitza P."/>
            <person name="Kern R."/>
            <person name="Heyl A."/>
            <person name="Rumpler F."/>
            <person name="Villalobos L.I.A.C."/>
            <person name="Clay J.M."/>
            <person name="Skokan R."/>
            <person name="Toyoda A."/>
            <person name="Suzuki Y."/>
            <person name="Kagoshima H."/>
            <person name="Schijlen E."/>
            <person name="Tajeshwar N."/>
            <person name="Catarino B."/>
            <person name="Hetherington A.J."/>
            <person name="Saltykova A."/>
            <person name="Bonnot C."/>
            <person name="Breuninger H."/>
            <person name="Symeonidi A."/>
            <person name="Radhakrishnan G.V."/>
            <person name="Van Nieuwerburgh F."/>
            <person name="Deforce D."/>
            <person name="Chang C."/>
            <person name="Karol K.G."/>
            <person name="Hedrich R."/>
            <person name="Ulvskov P."/>
            <person name="Glockner G."/>
            <person name="Delwiche C.F."/>
            <person name="Petrasek J."/>
            <person name="Van de Peer Y."/>
            <person name="Friml J."/>
            <person name="Beilby M."/>
            <person name="Dolan L."/>
            <person name="Kohara Y."/>
            <person name="Sugano S."/>
            <person name="Fujiyama A."/>
            <person name="Delaux P.-M."/>
            <person name="Quint M."/>
            <person name="TheiBen G."/>
            <person name="Hagemann M."/>
            <person name="Harholt J."/>
            <person name="Dunand C."/>
            <person name="Zachgo S."/>
            <person name="Langdale J."/>
            <person name="Maumus F."/>
            <person name="Straeten D.V.D."/>
            <person name="Gould S.B."/>
            <person name="Rensing S.A."/>
        </authorList>
    </citation>
    <scope>NUCLEOTIDE SEQUENCE [LARGE SCALE GENOMIC DNA]</scope>
    <source>
        <strain evidence="5 6">S276</strain>
    </source>
</reference>
<dbReference type="Proteomes" id="UP000265515">
    <property type="component" value="Unassembled WGS sequence"/>
</dbReference>
<dbReference type="STRING" id="69332.A0A388JX29"/>
<proteinExistence type="inferred from homology"/>
<evidence type="ECO:0000313" key="5">
    <source>
        <dbReference type="EMBL" id="GBG62346.1"/>
    </source>
</evidence>
<dbReference type="Pfam" id="PF00011">
    <property type="entry name" value="HSP20"/>
    <property type="match status" value="1"/>
</dbReference>
<dbReference type="InterPro" id="IPR008978">
    <property type="entry name" value="HSP20-like_chaperone"/>
</dbReference>
<dbReference type="Gramene" id="GBG62346">
    <property type="protein sequence ID" value="GBG62346"/>
    <property type="gene ID" value="CBR_g30300"/>
</dbReference>
<dbReference type="OrthoDB" id="1431247at2759"/>
<evidence type="ECO:0000256" key="2">
    <source>
        <dbReference type="PROSITE-ProRule" id="PRU00285"/>
    </source>
</evidence>
<keyword evidence="1" id="KW-0346">Stress response</keyword>
<dbReference type="AlphaFoldDB" id="A0A388JX29"/>
<comment type="caution">
    <text evidence="5">The sequence shown here is derived from an EMBL/GenBank/DDBJ whole genome shotgun (WGS) entry which is preliminary data.</text>
</comment>
<dbReference type="PROSITE" id="PS01031">
    <property type="entry name" value="SHSP"/>
    <property type="match status" value="1"/>
</dbReference>
<evidence type="ECO:0000256" key="1">
    <source>
        <dbReference type="ARBA" id="ARBA00023016"/>
    </source>
</evidence>
<gene>
    <name evidence="5" type="ORF">CBR_g30300</name>
</gene>
<evidence type="ECO:0000313" key="6">
    <source>
        <dbReference type="Proteomes" id="UP000265515"/>
    </source>
</evidence>
<evidence type="ECO:0000259" key="4">
    <source>
        <dbReference type="PROSITE" id="PS01031"/>
    </source>
</evidence>
<dbReference type="CDD" id="cd06464">
    <property type="entry name" value="ACD_sHsps-like"/>
    <property type="match status" value="1"/>
</dbReference>
<dbReference type="Gene3D" id="2.60.40.790">
    <property type="match status" value="1"/>
</dbReference>
<dbReference type="SUPFAM" id="SSF49764">
    <property type="entry name" value="HSP20-like chaperones"/>
    <property type="match status" value="1"/>
</dbReference>